<gene>
    <name evidence="1" type="ORF">J2S08_001842</name>
</gene>
<dbReference type="Proteomes" id="UP001223586">
    <property type="component" value="Unassembled WGS sequence"/>
</dbReference>
<accession>A0ABT9WRU0</accession>
<dbReference type="RefSeq" id="WP_307228804.1">
    <property type="nucleotide sequence ID" value="NZ_JAUSTT010000009.1"/>
</dbReference>
<name>A0ABT9WRU0_9BACI</name>
<reference evidence="1 2" key="1">
    <citation type="submission" date="2023-07" db="EMBL/GenBank/DDBJ databases">
        <title>Genomic Encyclopedia of Type Strains, Phase IV (KMG-IV): sequencing the most valuable type-strain genomes for metagenomic binning, comparative biology and taxonomic classification.</title>
        <authorList>
            <person name="Goeker M."/>
        </authorList>
    </citation>
    <scope>NUCLEOTIDE SEQUENCE [LARGE SCALE GENOMIC DNA]</scope>
    <source>
        <strain evidence="1 2">DSM 23837</strain>
    </source>
</reference>
<organism evidence="1 2">
    <name type="scientific">Bacillus chungangensis</name>
    <dbReference type="NCBI Taxonomy" id="587633"/>
    <lineage>
        <taxon>Bacteria</taxon>
        <taxon>Bacillati</taxon>
        <taxon>Bacillota</taxon>
        <taxon>Bacilli</taxon>
        <taxon>Bacillales</taxon>
        <taxon>Bacillaceae</taxon>
        <taxon>Bacillus</taxon>
    </lineage>
</organism>
<protein>
    <submittedName>
        <fullName evidence="1">Uncharacterized protein</fullName>
    </submittedName>
</protein>
<keyword evidence="2" id="KW-1185">Reference proteome</keyword>
<dbReference type="EMBL" id="JAUSTT010000009">
    <property type="protein sequence ID" value="MDQ0176006.1"/>
    <property type="molecule type" value="Genomic_DNA"/>
</dbReference>
<comment type="caution">
    <text evidence="1">The sequence shown here is derived from an EMBL/GenBank/DDBJ whole genome shotgun (WGS) entry which is preliminary data.</text>
</comment>
<evidence type="ECO:0000313" key="2">
    <source>
        <dbReference type="Proteomes" id="UP001223586"/>
    </source>
</evidence>
<sequence length="321" mass="37437">MKFSEYFELEDVTQSDLDFLDGLIDKDVPLYIDPSQIEVQEGEWFKESTRIINSFFERVFTLYRAGEKEKAEALLINAHEPNETKLGVSQGNPQGKGTSPQKLIEIFNHITDQGLLRDDLINDYSDLTIYVKDFAEDRMSDLVTNLLREKLAEYTIKQSNIYGLELTEEPIDMGVAWDLEALNWKQVSQRALMENGSPLLLVPKSIVVQKYLYTVEEYLTTVVFSWRKNYHMDKDTELVRKKYVKVHKKIIPYPPSNEVLIEKEITDKNLTRKEYAIKISKENSALIDQFRRAINHTLRGTRSNRLSDEELTQIVEKRSKE</sequence>
<evidence type="ECO:0000313" key="1">
    <source>
        <dbReference type="EMBL" id="MDQ0176006.1"/>
    </source>
</evidence>
<proteinExistence type="predicted"/>